<dbReference type="InterPro" id="IPR039988">
    <property type="entry name" value="MTTP"/>
</dbReference>
<organism evidence="8 9">
    <name type="scientific">Toxocara canis</name>
    <name type="common">Canine roundworm</name>
    <dbReference type="NCBI Taxonomy" id="6265"/>
    <lineage>
        <taxon>Eukaryota</taxon>
        <taxon>Metazoa</taxon>
        <taxon>Ecdysozoa</taxon>
        <taxon>Nematoda</taxon>
        <taxon>Chromadorea</taxon>
        <taxon>Rhabditida</taxon>
        <taxon>Spirurina</taxon>
        <taxon>Ascaridomorpha</taxon>
        <taxon>Ascaridoidea</taxon>
        <taxon>Toxocaridae</taxon>
        <taxon>Toxocara</taxon>
    </lineage>
</organism>
<dbReference type="GO" id="GO:0005783">
    <property type="term" value="C:endoplasmic reticulum"/>
    <property type="evidence" value="ECO:0007669"/>
    <property type="project" value="UniProtKB-SubCell"/>
</dbReference>
<evidence type="ECO:0000256" key="2">
    <source>
        <dbReference type="ARBA" id="ARBA00022448"/>
    </source>
</evidence>
<dbReference type="STRING" id="6265.A0A0B2VPL4"/>
<protein>
    <submittedName>
        <fullName evidence="8">Microsomal triglyceride transfer protein large subunit</fullName>
    </submittedName>
</protein>
<dbReference type="Pfam" id="PF19444">
    <property type="entry name" value="MTP_lip_bd"/>
    <property type="match status" value="1"/>
</dbReference>
<dbReference type="EMBL" id="JPKZ01001180">
    <property type="protein sequence ID" value="KHN83528.1"/>
    <property type="molecule type" value="Genomic_DNA"/>
</dbReference>
<dbReference type="PANTHER" id="PTHR13024">
    <property type="entry name" value="MICROSOMAL TRIGLYCERIDE TRANSFER PROTEIN, LARGE SUBUNIT"/>
    <property type="match status" value="1"/>
</dbReference>
<keyword evidence="4" id="KW-0256">Endoplasmic reticulum</keyword>
<evidence type="ECO:0000256" key="5">
    <source>
        <dbReference type="SAM" id="MobiDB-lite"/>
    </source>
</evidence>
<evidence type="ECO:0000313" key="9">
    <source>
        <dbReference type="Proteomes" id="UP000031036"/>
    </source>
</evidence>
<keyword evidence="2" id="KW-0813">Transport</keyword>
<evidence type="ECO:0000259" key="7">
    <source>
        <dbReference type="Pfam" id="PF19444"/>
    </source>
</evidence>
<dbReference type="PANTHER" id="PTHR13024:SF0">
    <property type="entry name" value="MICROSOMAL TRIACYLGLYCEROL TRANSFER PROTEIN"/>
    <property type="match status" value="1"/>
</dbReference>
<dbReference type="GO" id="GO:0008289">
    <property type="term" value="F:lipid binding"/>
    <property type="evidence" value="ECO:0007669"/>
    <property type="project" value="InterPro"/>
</dbReference>
<dbReference type="InterPro" id="IPR045811">
    <property type="entry name" value="MTP_lip-bd"/>
</dbReference>
<feature type="signal peptide" evidence="6">
    <location>
        <begin position="1"/>
        <end position="19"/>
    </location>
</feature>
<comment type="subcellular location">
    <subcellularLocation>
        <location evidence="1">Endoplasmic reticulum</location>
    </subcellularLocation>
</comment>
<dbReference type="InterPro" id="IPR011030">
    <property type="entry name" value="Lipovitellin_superhlx_dom"/>
</dbReference>
<accession>A0A0B2VPL4</accession>
<keyword evidence="9" id="KW-1185">Reference proteome</keyword>
<dbReference type="GO" id="GO:0005794">
    <property type="term" value="C:Golgi apparatus"/>
    <property type="evidence" value="ECO:0007669"/>
    <property type="project" value="TreeGrafter"/>
</dbReference>
<evidence type="ECO:0000256" key="1">
    <source>
        <dbReference type="ARBA" id="ARBA00004240"/>
    </source>
</evidence>
<evidence type="ECO:0000256" key="3">
    <source>
        <dbReference type="ARBA" id="ARBA00022729"/>
    </source>
</evidence>
<gene>
    <name evidence="8" type="primary">MTTP</name>
    <name evidence="8" type="ORF">Tcan_10678</name>
</gene>
<feature type="domain" description="MTP large subunit lipid-binding" evidence="7">
    <location>
        <begin position="712"/>
        <end position="856"/>
    </location>
</feature>
<proteinExistence type="predicted"/>
<evidence type="ECO:0000256" key="4">
    <source>
        <dbReference type="ARBA" id="ARBA00022824"/>
    </source>
</evidence>
<keyword evidence="3 6" id="KW-0732">Signal</keyword>
<dbReference type="AlphaFoldDB" id="A0A0B2VPL4"/>
<comment type="caution">
    <text evidence="8">The sequence shown here is derived from an EMBL/GenBank/DDBJ whole genome shotgun (WGS) entry which is preliminary data.</text>
</comment>
<dbReference type="SUPFAM" id="SSF48431">
    <property type="entry name" value="Lipovitellin-phosvitin complex, superhelical domain"/>
    <property type="match status" value="1"/>
</dbReference>
<dbReference type="OrthoDB" id="5865932at2759"/>
<dbReference type="GO" id="GO:0016323">
    <property type="term" value="C:basolateral plasma membrane"/>
    <property type="evidence" value="ECO:0007669"/>
    <property type="project" value="TreeGrafter"/>
</dbReference>
<dbReference type="Proteomes" id="UP000031036">
    <property type="component" value="Unassembled WGS sequence"/>
</dbReference>
<name>A0A0B2VPL4_TOXCA</name>
<evidence type="ECO:0000256" key="6">
    <source>
        <dbReference type="SAM" id="SignalP"/>
    </source>
</evidence>
<evidence type="ECO:0000313" key="8">
    <source>
        <dbReference type="EMBL" id="KHN83528.1"/>
    </source>
</evidence>
<feature type="region of interest" description="Disordered" evidence="5">
    <location>
        <begin position="34"/>
        <end position="53"/>
    </location>
</feature>
<dbReference type="GO" id="GO:0042157">
    <property type="term" value="P:lipoprotein metabolic process"/>
    <property type="evidence" value="ECO:0007669"/>
    <property type="project" value="TreeGrafter"/>
</dbReference>
<dbReference type="Gene3D" id="1.25.10.20">
    <property type="entry name" value="Vitellinogen, superhelical"/>
    <property type="match status" value="1"/>
</dbReference>
<sequence>MRSLLATLSFLALLVISFGNEDIIHEVHAEKLINEPSEGSPDKKETPASNKMDPITIDLNKMDFNNFRTNNKTSMVFYEYTMKSETVLLDEKSPKDAKLVSKINATYAFEILHYDKDGDILARYRLLKCHSGSCEYRMPDVYVDFIQGGNNIVGIFASLNDGEKPTWTALLSVINIINTPAISGAGDEQNVVTPYGLCHYRFWKPEDKKFKRRINSCHLDGVRNHSLVHGVTIHHYEQNVLYIQNMKVDADIVLVEADETLLLRSPLSDTFSIKLYSKTSLEMMKRNRTYEERLCAVNETASECAENSLNATRLGRNWKEIRQNVQMGIIRRPTKVEVIMRKYRKQLASTSGEKRLNVALLFGELVSAVVLASNDELTAVVKHAANRPALDVFANALGSSGTLTTHRFAREILLVEKPQLAEKYLQSLALTAKINEAVVGDLQKWLTEEIKMSSKKIGMESNENMPEDEAEEDNDRKVKHGDELKMHIAFALANLLRRHCESSTTRLHACNEGKDKDVDGFFTSITTCSDTDCHRNALEILTNLPIAGVVPYASQFLCSQDNASYTLQKSALRLLSHVDQKFIDKPIITRLLRIFQDACPLPQSTTDQTLATDVLMNAIPEHATVGTFLLRSESLQPDNHEKWAYFYDSVAQRRLTIEKVDDYWARMRRFRVFRPNYLHRSLNALSNVFGIKIAEKGNYCVQSLTKTEFNGGFFKRSDFLLSVVQSNKRHFPLLGITTDTAGLAEYIAESDSYDERSAAFETPKATVQLNFFNARLPPITVFEGYTGLLSAIWNADGSMTEAHDTNIIWRQFINVIPLLSGITLTSDIIGSASFRLSGSSQISLWNRASSSSFVTNVSASLDSVLTLWTPTGVIGEMAPRLSASGSVLPQSKRNLHFPAPCDFVTNTNRPRDSAMLTYALLAENLIKGSYTKKKRGIIEKVFVEPTTVNKQIETTSATPACARQSTSYVTGSGTRRGLSSIITSPGRSFALNERTTRMCNKMLQHV</sequence>
<reference evidence="8 9" key="1">
    <citation type="submission" date="2014-11" db="EMBL/GenBank/DDBJ databases">
        <title>Genetic blueprint of the zoonotic pathogen Toxocara canis.</title>
        <authorList>
            <person name="Zhu X.-Q."/>
            <person name="Korhonen P.K."/>
            <person name="Cai H."/>
            <person name="Young N.D."/>
            <person name="Nejsum P."/>
            <person name="von Samson-Himmelstjerna G."/>
            <person name="Boag P.R."/>
            <person name="Tan P."/>
            <person name="Li Q."/>
            <person name="Min J."/>
            <person name="Yang Y."/>
            <person name="Wang X."/>
            <person name="Fang X."/>
            <person name="Hall R.S."/>
            <person name="Hofmann A."/>
            <person name="Sternberg P.W."/>
            <person name="Jex A.R."/>
            <person name="Gasser R.B."/>
        </authorList>
    </citation>
    <scope>NUCLEOTIDE SEQUENCE [LARGE SCALE GENOMIC DNA]</scope>
    <source>
        <strain evidence="8">PN_DK_2014</strain>
    </source>
</reference>
<dbReference type="GO" id="GO:0005548">
    <property type="term" value="F:phospholipid transporter activity"/>
    <property type="evidence" value="ECO:0007669"/>
    <property type="project" value="InterPro"/>
</dbReference>
<feature type="chain" id="PRO_5002077470" evidence="6">
    <location>
        <begin position="20"/>
        <end position="1006"/>
    </location>
</feature>